<accession>A0ACB9QYJ1</accession>
<gene>
    <name evidence="1" type="ORF">MLD38_010044</name>
</gene>
<keyword evidence="2" id="KW-1185">Reference proteome</keyword>
<organism evidence="1 2">
    <name type="scientific">Melastoma candidum</name>
    <dbReference type="NCBI Taxonomy" id="119954"/>
    <lineage>
        <taxon>Eukaryota</taxon>
        <taxon>Viridiplantae</taxon>
        <taxon>Streptophyta</taxon>
        <taxon>Embryophyta</taxon>
        <taxon>Tracheophyta</taxon>
        <taxon>Spermatophyta</taxon>
        <taxon>Magnoliopsida</taxon>
        <taxon>eudicotyledons</taxon>
        <taxon>Gunneridae</taxon>
        <taxon>Pentapetalae</taxon>
        <taxon>rosids</taxon>
        <taxon>malvids</taxon>
        <taxon>Myrtales</taxon>
        <taxon>Melastomataceae</taxon>
        <taxon>Melastomatoideae</taxon>
        <taxon>Melastomateae</taxon>
        <taxon>Melastoma</taxon>
    </lineage>
</organism>
<reference evidence="2" key="1">
    <citation type="journal article" date="2023" name="Front. Plant Sci.">
        <title>Chromosomal-level genome assembly of Melastoma candidum provides insights into trichome evolution.</title>
        <authorList>
            <person name="Zhong Y."/>
            <person name="Wu W."/>
            <person name="Sun C."/>
            <person name="Zou P."/>
            <person name="Liu Y."/>
            <person name="Dai S."/>
            <person name="Zhou R."/>
        </authorList>
    </citation>
    <scope>NUCLEOTIDE SEQUENCE [LARGE SCALE GENOMIC DNA]</scope>
</reference>
<sequence length="180" mass="21081">MTRKYILRSVRTFLRALSEKTDSLERDLSAIEGDASMVDTKLSILEEEVRILWDASRKNNFDIYVLKAQADEADERLWAAASKVEKLAKIVSEGWIQIKNFEQALQFAEIRATNTRWESASRRCLFLKFFYDVFGCHPPEVLRVSKNIFHSDHVFSSYKWEALQKLKMAYSAVKDYHFEV</sequence>
<dbReference type="Proteomes" id="UP001057402">
    <property type="component" value="Chromosome 4"/>
</dbReference>
<evidence type="ECO:0000313" key="1">
    <source>
        <dbReference type="EMBL" id="KAI4371724.1"/>
    </source>
</evidence>
<dbReference type="EMBL" id="CM042883">
    <property type="protein sequence ID" value="KAI4371724.1"/>
    <property type="molecule type" value="Genomic_DNA"/>
</dbReference>
<evidence type="ECO:0000313" key="2">
    <source>
        <dbReference type="Proteomes" id="UP001057402"/>
    </source>
</evidence>
<comment type="caution">
    <text evidence="1">The sequence shown here is derived from an EMBL/GenBank/DDBJ whole genome shotgun (WGS) entry which is preliminary data.</text>
</comment>
<name>A0ACB9QYJ1_9MYRT</name>
<protein>
    <submittedName>
        <fullName evidence="1">Uncharacterized protein</fullName>
    </submittedName>
</protein>
<proteinExistence type="predicted"/>